<accession>S3ZI83</accession>
<dbReference type="PANTHER" id="PTHR43784:SF2">
    <property type="entry name" value="GDSL-LIKE LIPASE_ACYLHYDROLASE, PUTATIVE (AFU_ORTHOLOGUE AFUA_2G00820)-RELATED"/>
    <property type="match status" value="1"/>
</dbReference>
<dbReference type="PANTHER" id="PTHR43784">
    <property type="entry name" value="GDSL-LIKE LIPASE/ACYLHYDROLASE, PUTATIVE (AFU_ORTHOLOGUE AFUA_2G00820)-RELATED"/>
    <property type="match status" value="1"/>
</dbReference>
<dbReference type="EMBL" id="AOPZ01000202">
    <property type="protein sequence ID" value="EPH42863.1"/>
    <property type="molecule type" value="Genomic_DNA"/>
</dbReference>
<evidence type="ECO:0000313" key="3">
    <source>
        <dbReference type="EMBL" id="EPH42863.1"/>
    </source>
</evidence>
<dbReference type="InterPro" id="IPR053140">
    <property type="entry name" value="GDSL_Rv0518-like"/>
</dbReference>
<dbReference type="Gene3D" id="3.40.50.1110">
    <property type="entry name" value="SGNH hydrolase"/>
    <property type="match status" value="1"/>
</dbReference>
<feature type="domain" description="SGNH hydrolase-type esterase" evidence="2">
    <location>
        <begin position="48"/>
        <end position="219"/>
    </location>
</feature>
<keyword evidence="4" id="KW-1185">Reference proteome</keyword>
<protein>
    <submittedName>
        <fullName evidence="3">Putative Arylesterase</fullName>
    </submittedName>
</protein>
<dbReference type="InterPro" id="IPR036514">
    <property type="entry name" value="SGNH_hydro_sf"/>
</dbReference>
<dbReference type="RefSeq" id="WP_016642186.1">
    <property type="nucleotide sequence ID" value="NZ_AOPZ01000202.1"/>
</dbReference>
<dbReference type="AlphaFoldDB" id="S3ZI83"/>
<reference evidence="3 4" key="1">
    <citation type="submission" date="2013-02" db="EMBL/GenBank/DDBJ databases">
        <title>Draft Genome Sequence of Streptomyces aurantiacus, Which Produces Setomimycin.</title>
        <authorList>
            <person name="Gruening B.A."/>
            <person name="Praeg A."/>
            <person name="Erxleben A."/>
            <person name="Guenther S."/>
            <person name="Mueller M."/>
        </authorList>
    </citation>
    <scope>NUCLEOTIDE SEQUENCE [LARGE SCALE GENOMIC DNA]</scope>
    <source>
        <strain evidence="3 4">JA 4570</strain>
    </source>
</reference>
<comment type="caution">
    <text evidence="3">The sequence shown here is derived from an EMBL/GenBank/DDBJ whole genome shotgun (WGS) entry which is preliminary data.</text>
</comment>
<evidence type="ECO:0000259" key="2">
    <source>
        <dbReference type="Pfam" id="PF13472"/>
    </source>
</evidence>
<dbReference type="PATRIC" id="fig|1286094.4.peg.4014"/>
<dbReference type="OrthoDB" id="3474033at2"/>
<proteinExistence type="predicted"/>
<dbReference type="Pfam" id="PF13472">
    <property type="entry name" value="Lipase_GDSL_2"/>
    <property type="match status" value="1"/>
</dbReference>
<dbReference type="Proteomes" id="UP000014629">
    <property type="component" value="Unassembled WGS sequence"/>
</dbReference>
<sequence>MASTTPLAHPDAQPAHTPRRTEETDPHCVPPARAARLLAGAPWRRFAAIGDSLSAGVGDPSPGYTSLGWADRVADVLRRVQPGLAYLNTGEIGATTDRTLATQLDAMTEFGPDLLHVPCGANDLFRREPDFAAVERSLARLFEAAAATGARLTVFTLGRAFVVPAFPDWEDRVSTLNAVVRRLARDHDAVLVDMWDHPVNARPDLLSADGIHFAASGQAVLAAEVVQGLAGVLGGRDRE</sequence>
<evidence type="ECO:0000256" key="1">
    <source>
        <dbReference type="SAM" id="MobiDB-lite"/>
    </source>
</evidence>
<gene>
    <name evidence="3" type="ORF">STRAU_4059</name>
</gene>
<dbReference type="InterPro" id="IPR013830">
    <property type="entry name" value="SGNH_hydro"/>
</dbReference>
<organism evidence="3 4">
    <name type="scientific">Streptomyces aurantiacus JA 4570</name>
    <dbReference type="NCBI Taxonomy" id="1286094"/>
    <lineage>
        <taxon>Bacteria</taxon>
        <taxon>Bacillati</taxon>
        <taxon>Actinomycetota</taxon>
        <taxon>Actinomycetes</taxon>
        <taxon>Kitasatosporales</taxon>
        <taxon>Streptomycetaceae</taxon>
        <taxon>Streptomyces</taxon>
        <taxon>Streptomyces aurantiacus group</taxon>
    </lineage>
</organism>
<dbReference type="SUPFAM" id="SSF52266">
    <property type="entry name" value="SGNH hydrolase"/>
    <property type="match status" value="1"/>
</dbReference>
<dbReference type="CDD" id="cd01832">
    <property type="entry name" value="SGNH_hydrolase_like_1"/>
    <property type="match status" value="1"/>
</dbReference>
<evidence type="ECO:0000313" key="4">
    <source>
        <dbReference type="Proteomes" id="UP000014629"/>
    </source>
</evidence>
<feature type="region of interest" description="Disordered" evidence="1">
    <location>
        <begin position="1"/>
        <end position="28"/>
    </location>
</feature>
<name>S3ZI83_9ACTN</name>